<protein>
    <recommendedName>
        <fullName evidence="3">TPM domain-containing protein</fullName>
    </recommendedName>
</protein>
<dbReference type="OrthoDB" id="540503at2759"/>
<feature type="non-terminal residue" evidence="1">
    <location>
        <position position="109"/>
    </location>
</feature>
<gene>
    <name evidence="1" type="ordered locus">AALP_Aa8g427700</name>
</gene>
<sequence>MPIGNNFSGNFSVAVALLFLVGLFICFSSSSISDPISDFLHLTTPPTLLPGDKLQAALEKAAAGNNKTVIIAMVNKAYVEEAEAGRAMLDLFLESFWEGEGTLPLMDHL</sequence>
<dbReference type="EMBL" id="CM002876">
    <property type="protein sequence ID" value="KFK27779.1"/>
    <property type="molecule type" value="Genomic_DNA"/>
</dbReference>
<dbReference type="InterPro" id="IPR044821">
    <property type="entry name" value="At1g28695/At4g15970-like"/>
</dbReference>
<evidence type="ECO:0008006" key="3">
    <source>
        <dbReference type="Google" id="ProtNLM"/>
    </source>
</evidence>
<dbReference type="PANTHER" id="PTHR46038">
    <property type="entry name" value="EXPRESSED PROTEIN-RELATED"/>
    <property type="match status" value="1"/>
</dbReference>
<organism evidence="1 2">
    <name type="scientific">Arabis alpina</name>
    <name type="common">Alpine rock-cress</name>
    <dbReference type="NCBI Taxonomy" id="50452"/>
    <lineage>
        <taxon>Eukaryota</taxon>
        <taxon>Viridiplantae</taxon>
        <taxon>Streptophyta</taxon>
        <taxon>Embryophyta</taxon>
        <taxon>Tracheophyta</taxon>
        <taxon>Spermatophyta</taxon>
        <taxon>Magnoliopsida</taxon>
        <taxon>eudicotyledons</taxon>
        <taxon>Gunneridae</taxon>
        <taxon>Pentapetalae</taxon>
        <taxon>rosids</taxon>
        <taxon>malvids</taxon>
        <taxon>Brassicales</taxon>
        <taxon>Brassicaceae</taxon>
        <taxon>Arabideae</taxon>
        <taxon>Arabis</taxon>
    </lineage>
</organism>
<dbReference type="Proteomes" id="UP000029120">
    <property type="component" value="Chromosome 8"/>
</dbReference>
<evidence type="ECO:0000313" key="1">
    <source>
        <dbReference type="EMBL" id="KFK27779.1"/>
    </source>
</evidence>
<name>A0A087GD27_ARAAL</name>
<reference evidence="2" key="1">
    <citation type="journal article" date="2015" name="Nat. Plants">
        <title>Genome expansion of Arabis alpina linked with retrotransposition and reduced symmetric DNA methylation.</title>
        <authorList>
            <person name="Willing E.M."/>
            <person name="Rawat V."/>
            <person name="Mandakova T."/>
            <person name="Maumus F."/>
            <person name="James G.V."/>
            <person name="Nordstroem K.J."/>
            <person name="Becker C."/>
            <person name="Warthmann N."/>
            <person name="Chica C."/>
            <person name="Szarzynska B."/>
            <person name="Zytnicki M."/>
            <person name="Albani M.C."/>
            <person name="Kiefer C."/>
            <person name="Bergonzi S."/>
            <person name="Castaings L."/>
            <person name="Mateos J.L."/>
            <person name="Berns M.C."/>
            <person name="Bujdoso N."/>
            <person name="Piofczyk T."/>
            <person name="de Lorenzo L."/>
            <person name="Barrero-Sicilia C."/>
            <person name="Mateos I."/>
            <person name="Piednoel M."/>
            <person name="Hagmann J."/>
            <person name="Chen-Min-Tao R."/>
            <person name="Iglesias-Fernandez R."/>
            <person name="Schuster S.C."/>
            <person name="Alonso-Blanco C."/>
            <person name="Roudier F."/>
            <person name="Carbonero P."/>
            <person name="Paz-Ares J."/>
            <person name="Davis S.J."/>
            <person name="Pecinka A."/>
            <person name="Quesneville H."/>
            <person name="Colot V."/>
            <person name="Lysak M.A."/>
            <person name="Weigel D."/>
            <person name="Coupland G."/>
            <person name="Schneeberger K."/>
        </authorList>
    </citation>
    <scope>NUCLEOTIDE SEQUENCE [LARGE SCALE GENOMIC DNA]</scope>
    <source>
        <strain evidence="2">cv. Pajares</strain>
    </source>
</reference>
<accession>A0A087GD27</accession>
<keyword evidence="2" id="KW-1185">Reference proteome</keyword>
<dbReference type="PANTHER" id="PTHR46038:SF12">
    <property type="entry name" value="OS03G0731800 PROTEIN"/>
    <property type="match status" value="1"/>
</dbReference>
<evidence type="ECO:0000313" key="2">
    <source>
        <dbReference type="Proteomes" id="UP000029120"/>
    </source>
</evidence>
<dbReference type="AlphaFoldDB" id="A0A087GD27"/>
<proteinExistence type="predicted"/>
<dbReference type="Gramene" id="KFK27779">
    <property type="protein sequence ID" value="KFK27779"/>
    <property type="gene ID" value="AALP_AA8G427700"/>
</dbReference>